<feature type="non-terminal residue" evidence="6">
    <location>
        <position position="1"/>
    </location>
</feature>
<dbReference type="EMBL" id="QUZM01000017">
    <property type="protein sequence ID" value="RFF39091.1"/>
    <property type="molecule type" value="Genomic_DNA"/>
</dbReference>
<name>A0A3E1KK21_9XANT</name>
<evidence type="ECO:0000256" key="4">
    <source>
        <dbReference type="ARBA" id="ARBA00023172"/>
    </source>
</evidence>
<dbReference type="PANTHER" id="PTHR35604">
    <property type="entry name" value="TRANSPOSASE INSH FOR INSERTION SEQUENCE ELEMENT IS5A-RELATED"/>
    <property type="match status" value="1"/>
</dbReference>
<dbReference type="InterPro" id="IPR047959">
    <property type="entry name" value="Transpos_IS5"/>
</dbReference>
<dbReference type="GO" id="GO:0004803">
    <property type="term" value="F:transposase activity"/>
    <property type="evidence" value="ECO:0007669"/>
    <property type="project" value="InterPro"/>
</dbReference>
<dbReference type="GO" id="GO:0006313">
    <property type="term" value="P:DNA transposition"/>
    <property type="evidence" value="ECO:0007669"/>
    <property type="project" value="InterPro"/>
</dbReference>
<evidence type="ECO:0000313" key="7">
    <source>
        <dbReference type="Proteomes" id="UP000259570"/>
    </source>
</evidence>
<keyword evidence="3" id="KW-0238">DNA-binding</keyword>
<dbReference type="AlphaFoldDB" id="A0A3E1KK21"/>
<sequence length="244" mass="27782">VSMRRFAKIGGLDEVPDETTILNFRHLLEQHDVARKLFNRVNAHLSRKGQSLRGGTIVEATIISAPSSTKNQDGKRDPQMHQTKKGNQYYFGMKAHIGVDDVSGLVHHVECTAANVADITQAHKLMHVKEDMLSGDSGYTGLDKRAEMARKRMLRYLIAAKPSKLKQIKSARQLQWTKRWEHTKASLRAKVEHPFRVIKRQFSYVKVRYRGLAKNTAQVLTLFALSNLWLKRKQLMPVVGTVCL</sequence>
<keyword evidence="2" id="KW-0815">Transposition</keyword>
<accession>A0A3E1KK21</accession>
<keyword evidence="4" id="KW-0233">DNA recombination</keyword>
<evidence type="ECO:0000256" key="1">
    <source>
        <dbReference type="ARBA" id="ARBA00010075"/>
    </source>
</evidence>
<organism evidence="6 7">
    <name type="scientific">Xanthomonas nasturtii</name>
    <dbReference type="NCBI Taxonomy" id="1843581"/>
    <lineage>
        <taxon>Bacteria</taxon>
        <taxon>Pseudomonadati</taxon>
        <taxon>Pseudomonadota</taxon>
        <taxon>Gammaproteobacteria</taxon>
        <taxon>Lysobacterales</taxon>
        <taxon>Lysobacteraceae</taxon>
        <taxon>Xanthomonas</taxon>
    </lineage>
</organism>
<protein>
    <submittedName>
        <fullName evidence="6">IS5 family transposase</fullName>
    </submittedName>
</protein>
<dbReference type="RefSeq" id="WP_116905868.1">
    <property type="nucleotide sequence ID" value="NZ_QUZM01000017.1"/>
</dbReference>
<evidence type="ECO:0000256" key="3">
    <source>
        <dbReference type="ARBA" id="ARBA00023125"/>
    </source>
</evidence>
<evidence type="ECO:0000313" key="6">
    <source>
        <dbReference type="EMBL" id="RFF39091.1"/>
    </source>
</evidence>
<dbReference type="PANTHER" id="PTHR35604:SF2">
    <property type="entry name" value="TRANSPOSASE INSH FOR INSERTION SEQUENCE ELEMENT IS5A-RELATED"/>
    <property type="match status" value="1"/>
</dbReference>
<evidence type="ECO:0000256" key="2">
    <source>
        <dbReference type="ARBA" id="ARBA00022578"/>
    </source>
</evidence>
<dbReference type="Proteomes" id="UP000259570">
    <property type="component" value="Unassembled WGS sequence"/>
</dbReference>
<evidence type="ECO:0000259" key="5">
    <source>
        <dbReference type="Pfam" id="PF01609"/>
    </source>
</evidence>
<comment type="similarity">
    <text evidence="1">Belongs to the transposase 11 family.</text>
</comment>
<gene>
    <name evidence="6" type="ORF">DZD52_10980</name>
</gene>
<dbReference type="OrthoDB" id="9774608at2"/>
<dbReference type="GO" id="GO:0003677">
    <property type="term" value="F:DNA binding"/>
    <property type="evidence" value="ECO:0007669"/>
    <property type="project" value="UniProtKB-KW"/>
</dbReference>
<feature type="domain" description="Transposase IS4-like" evidence="5">
    <location>
        <begin position="53"/>
        <end position="228"/>
    </location>
</feature>
<reference evidence="6 7" key="1">
    <citation type="submission" date="2018-08" db="EMBL/GenBank/DDBJ databases">
        <title>Genome sequencing of X. nasturtii WHRI 8984.</title>
        <authorList>
            <person name="Studholme D.J."/>
            <person name="Mchugh J."/>
            <person name="Vicente J."/>
        </authorList>
    </citation>
    <scope>NUCLEOTIDE SEQUENCE [LARGE SCALE GENOMIC DNA]</scope>
    <source>
        <strain evidence="6 7">WHRI 8984</strain>
    </source>
</reference>
<comment type="caution">
    <text evidence="6">The sequence shown here is derived from an EMBL/GenBank/DDBJ whole genome shotgun (WGS) entry which is preliminary data.</text>
</comment>
<dbReference type="InterPro" id="IPR002559">
    <property type="entry name" value="Transposase_11"/>
</dbReference>
<dbReference type="NCBIfam" id="NF033581">
    <property type="entry name" value="transpos_IS5_4"/>
    <property type="match status" value="1"/>
</dbReference>
<dbReference type="Pfam" id="PF01609">
    <property type="entry name" value="DDE_Tnp_1"/>
    <property type="match status" value="1"/>
</dbReference>
<proteinExistence type="inferred from homology"/>